<dbReference type="AlphaFoldDB" id="A0A179HA60"/>
<dbReference type="EMBL" id="LSBH01000001">
    <property type="protein sequence ID" value="OAQ87027.1"/>
    <property type="molecule type" value="Genomic_DNA"/>
</dbReference>
<reference evidence="2 3" key="1">
    <citation type="submission" date="2016-01" db="EMBL/GenBank/DDBJ databases">
        <title>Biosynthesis of antibiotic leucinostatins and their inhibition on Phytophthora in bio-control Purpureocillium lilacinum.</title>
        <authorList>
            <person name="Wang G."/>
            <person name="Liu Z."/>
            <person name="Lin R."/>
            <person name="Li E."/>
            <person name="Mao Z."/>
            <person name="Ling J."/>
            <person name="Yin W."/>
            <person name="Xie B."/>
        </authorList>
    </citation>
    <scope>NUCLEOTIDE SEQUENCE [LARGE SCALE GENOMIC DNA]</scope>
    <source>
        <strain evidence="2">PLBJ-1</strain>
    </source>
</reference>
<sequence length="134" mass="14861">MSIQTKSAHTVNRQPSLILHFENPLIGGPCLYSRHAHPFCCVHACWLEPVPLESARPSTPNKVCNVPHPVSGPLYNSCRHNAPTKLQRKSKAEISRKRKVKTKTMKVPDTSPAGRAWSLFLGRKVQPPNVGNPV</sequence>
<comment type="caution">
    <text evidence="2">The sequence shown here is derived from an EMBL/GenBank/DDBJ whole genome shotgun (WGS) entry which is preliminary data.</text>
</comment>
<name>A0A179HA60_PURLI</name>
<evidence type="ECO:0000256" key="1">
    <source>
        <dbReference type="SAM" id="MobiDB-lite"/>
    </source>
</evidence>
<feature type="region of interest" description="Disordered" evidence="1">
    <location>
        <begin position="85"/>
        <end position="110"/>
    </location>
</feature>
<gene>
    <name evidence="2" type="ORF">VFPBJ_01067</name>
</gene>
<dbReference type="Proteomes" id="UP000078240">
    <property type="component" value="Unassembled WGS sequence"/>
</dbReference>
<accession>A0A179HA60</accession>
<evidence type="ECO:0000313" key="3">
    <source>
        <dbReference type="Proteomes" id="UP000078240"/>
    </source>
</evidence>
<organism evidence="2 3">
    <name type="scientific">Purpureocillium lilacinum</name>
    <name type="common">Paecilomyces lilacinus</name>
    <dbReference type="NCBI Taxonomy" id="33203"/>
    <lineage>
        <taxon>Eukaryota</taxon>
        <taxon>Fungi</taxon>
        <taxon>Dikarya</taxon>
        <taxon>Ascomycota</taxon>
        <taxon>Pezizomycotina</taxon>
        <taxon>Sordariomycetes</taxon>
        <taxon>Hypocreomycetidae</taxon>
        <taxon>Hypocreales</taxon>
        <taxon>Ophiocordycipitaceae</taxon>
        <taxon>Purpureocillium</taxon>
    </lineage>
</organism>
<evidence type="ECO:0000313" key="2">
    <source>
        <dbReference type="EMBL" id="OAQ87027.1"/>
    </source>
</evidence>
<proteinExistence type="predicted"/>
<protein>
    <submittedName>
        <fullName evidence="2">Uncharacterized protein</fullName>
    </submittedName>
</protein>